<organism evidence="1 2">
    <name type="scientific">Mycoplasmopsis felis</name>
    <dbReference type="NCBI Taxonomy" id="33923"/>
    <lineage>
        <taxon>Bacteria</taxon>
        <taxon>Bacillati</taxon>
        <taxon>Mycoplasmatota</taxon>
        <taxon>Mycoplasmoidales</taxon>
        <taxon>Metamycoplasmataceae</taxon>
        <taxon>Mycoplasmopsis</taxon>
    </lineage>
</organism>
<evidence type="ECO:0000313" key="1">
    <source>
        <dbReference type="EMBL" id="BBU47760.1"/>
    </source>
</evidence>
<gene>
    <name evidence="1" type="ORF">JPM2_4530</name>
</gene>
<name>A0A809RVS8_9BACT</name>
<sequence length="199" mass="24550">MIKIKKDKLTNEAKEFLSFDIDIIKTNRNEILFRFNTKYLVRLKQLIFKIQRIYFNNVFDFDEILNISYFEVLEILKTEREHKVIPYENYFWKTLKYKILNYFNVNYNTQNKFETKVSYNLINLKKLQSKIYQENISAENYKNLAYQKIEKLKTYLNDQELCYIESYLNNSKPKEYNFYSTSKINEILHNIKEKYNKYI</sequence>
<dbReference type="KEGG" id="mfel:JPM2_4530"/>
<evidence type="ECO:0000313" key="2">
    <source>
        <dbReference type="Proteomes" id="UP000464317"/>
    </source>
</evidence>
<dbReference type="Proteomes" id="UP000464317">
    <property type="component" value="Chromosome"/>
</dbReference>
<dbReference type="RefSeq" id="WP_161553209.1">
    <property type="nucleotide sequence ID" value="NZ_AP022325.1"/>
</dbReference>
<reference evidence="1 2" key="1">
    <citation type="submission" date="2020-01" db="EMBL/GenBank/DDBJ databases">
        <title>Complete genome sequence of Mycoplasma felis strain Myco-2.</title>
        <authorList>
            <person name="Kinoshita Y."/>
            <person name="Niwa H."/>
            <person name="Uchida-Fujii E."/>
            <person name="Nukada T."/>
        </authorList>
    </citation>
    <scope>NUCLEOTIDE SEQUENCE [LARGE SCALE GENOMIC DNA]</scope>
    <source>
        <strain evidence="1 2">Myco-2</strain>
    </source>
</reference>
<proteinExistence type="predicted"/>
<keyword evidence="2" id="KW-1185">Reference proteome</keyword>
<dbReference type="EMBL" id="AP022325">
    <property type="protein sequence ID" value="BBU47760.1"/>
    <property type="molecule type" value="Genomic_DNA"/>
</dbReference>
<protein>
    <submittedName>
        <fullName evidence="1">Uncharacterized protein</fullName>
    </submittedName>
</protein>
<accession>A0A809RVS8</accession>
<dbReference type="AlphaFoldDB" id="A0A809RVS8"/>